<evidence type="ECO:0000256" key="5">
    <source>
        <dbReference type="ARBA" id="ARBA00025466"/>
    </source>
</evidence>
<feature type="compositionally biased region" description="Basic and acidic residues" evidence="6">
    <location>
        <begin position="77"/>
        <end position="86"/>
    </location>
</feature>
<evidence type="ECO:0000256" key="6">
    <source>
        <dbReference type="SAM" id="MobiDB-lite"/>
    </source>
</evidence>
<keyword evidence="3" id="KW-0805">Transcription regulation</keyword>
<dbReference type="SMART" id="SM00717">
    <property type="entry name" value="SANT"/>
    <property type="match status" value="1"/>
</dbReference>
<comment type="function">
    <text evidence="5">Involved in transvection phenomena (= synapsis-dependent gene expression), where the synaptic pairing of chromosomes carrying genes with which zeste interacts influences the expression of these genes. Zeste binds to DNA and stimulates transcription from a nearby promoter.</text>
</comment>
<accession>A0A835GG07</accession>
<sequence length="245" mass="27895">MSKENRSSNFNKEETNKLMILLKDYPVIKCKKTDHTSNKQKDAAWKLLCNKFNSDATVYRSVKQLQQKYNNLKKTARKEMAEEKYGRRLTGGGPPPPKPSETTEWLNSVMKESISFTYLQMKKITHKTSLAHVNLDFLDENTFAESFPHDIIDTTESVPVETVQSNRSENATNEVLTNAVNTGVSETVTFDTSTPKSMLRKPVSKELGFSAKKRTSAFTPQETRKQIILHTQKKSELLSQNKKGK</sequence>
<keyword evidence="9" id="KW-1185">Reference proteome</keyword>
<evidence type="ECO:0000313" key="9">
    <source>
        <dbReference type="Proteomes" id="UP000648187"/>
    </source>
</evidence>
<name>A0A835GG07_SPOEX</name>
<evidence type="ECO:0000256" key="4">
    <source>
        <dbReference type="ARBA" id="ARBA00023163"/>
    </source>
</evidence>
<protein>
    <recommendedName>
        <fullName evidence="2">Regulatory protein zeste</fullName>
    </recommendedName>
</protein>
<evidence type="ECO:0000256" key="3">
    <source>
        <dbReference type="ARBA" id="ARBA00023015"/>
    </source>
</evidence>
<evidence type="ECO:0000256" key="2">
    <source>
        <dbReference type="ARBA" id="ARBA00016807"/>
    </source>
</evidence>
<comment type="subunit">
    <text evidence="1">Self-associates forming complexes of several hundred monomers.</text>
</comment>
<evidence type="ECO:0000313" key="8">
    <source>
        <dbReference type="EMBL" id="KAF9417155.1"/>
    </source>
</evidence>
<dbReference type="InterPro" id="IPR028002">
    <property type="entry name" value="Myb_DNA-bind_5"/>
</dbReference>
<dbReference type="Pfam" id="PF13873">
    <property type="entry name" value="Myb_DNA-bind_5"/>
    <property type="match status" value="1"/>
</dbReference>
<comment type="caution">
    <text evidence="8">The sequence shown here is derived from an EMBL/GenBank/DDBJ whole genome shotgun (WGS) entry which is preliminary data.</text>
</comment>
<proteinExistence type="predicted"/>
<feature type="region of interest" description="Disordered" evidence="6">
    <location>
        <begin position="75"/>
        <end position="101"/>
    </location>
</feature>
<dbReference type="PANTHER" id="PTHR21411:SF0">
    <property type="entry name" value="REGULATORY PROTEIN ZESTE"/>
    <property type="match status" value="1"/>
</dbReference>
<organism evidence="8 9">
    <name type="scientific">Spodoptera exigua</name>
    <name type="common">Beet armyworm</name>
    <name type="synonym">Noctua fulgens</name>
    <dbReference type="NCBI Taxonomy" id="7107"/>
    <lineage>
        <taxon>Eukaryota</taxon>
        <taxon>Metazoa</taxon>
        <taxon>Ecdysozoa</taxon>
        <taxon>Arthropoda</taxon>
        <taxon>Hexapoda</taxon>
        <taxon>Insecta</taxon>
        <taxon>Pterygota</taxon>
        <taxon>Neoptera</taxon>
        <taxon>Endopterygota</taxon>
        <taxon>Lepidoptera</taxon>
        <taxon>Glossata</taxon>
        <taxon>Ditrysia</taxon>
        <taxon>Noctuoidea</taxon>
        <taxon>Noctuidae</taxon>
        <taxon>Amphipyrinae</taxon>
        <taxon>Spodoptera</taxon>
    </lineage>
</organism>
<dbReference type="EMBL" id="JACKWZ010000076">
    <property type="protein sequence ID" value="KAF9417155.1"/>
    <property type="molecule type" value="Genomic_DNA"/>
</dbReference>
<gene>
    <name evidence="8" type="ORF">HW555_005666</name>
</gene>
<reference evidence="8" key="1">
    <citation type="submission" date="2020-08" db="EMBL/GenBank/DDBJ databases">
        <title>Spodoptera exigua strain:BAW_Kor-Di-RS1 Genome sequencing and assembly.</title>
        <authorList>
            <person name="Kim J."/>
            <person name="Nam H.Y."/>
            <person name="Kwon M."/>
            <person name="Choi J.H."/>
            <person name="Cho S.R."/>
            <person name="Kim G.-H."/>
        </authorList>
    </citation>
    <scope>NUCLEOTIDE SEQUENCE</scope>
    <source>
        <strain evidence="8">BAW_Kor-Di-RS1</strain>
        <tissue evidence="8">Whole-body</tissue>
    </source>
</reference>
<keyword evidence="4" id="KW-0804">Transcription</keyword>
<feature type="region of interest" description="Disordered" evidence="6">
    <location>
        <begin position="212"/>
        <end position="245"/>
    </location>
</feature>
<dbReference type="InterPro" id="IPR001005">
    <property type="entry name" value="SANT/Myb"/>
</dbReference>
<dbReference type="PANTHER" id="PTHR21411">
    <property type="entry name" value="APONTIC"/>
    <property type="match status" value="1"/>
</dbReference>
<evidence type="ECO:0000256" key="1">
    <source>
        <dbReference type="ARBA" id="ARBA00011764"/>
    </source>
</evidence>
<feature type="domain" description="Myb-like" evidence="7">
    <location>
        <begin position="6"/>
        <end position="75"/>
    </location>
</feature>
<dbReference type="AlphaFoldDB" id="A0A835GG07"/>
<evidence type="ECO:0000259" key="7">
    <source>
        <dbReference type="SMART" id="SM00717"/>
    </source>
</evidence>
<dbReference type="Proteomes" id="UP000648187">
    <property type="component" value="Unassembled WGS sequence"/>
</dbReference>